<evidence type="ECO:0000313" key="10">
    <source>
        <dbReference type="Proteomes" id="UP000254626"/>
    </source>
</evidence>
<dbReference type="GO" id="GO:0016874">
    <property type="term" value="F:ligase activity"/>
    <property type="evidence" value="ECO:0007669"/>
    <property type="project" value="UniProtKB-KW"/>
</dbReference>
<proteinExistence type="predicted"/>
<evidence type="ECO:0000256" key="5">
    <source>
        <dbReference type="SAM" id="Phobius"/>
    </source>
</evidence>
<sequence>MSVNLLNKKTFNEVVLLLPFVFSFAFMIWFEGASKVLVMTTVISLLGFAIGFRKNCKTFLIENLCKPFHILIWAFALFIFIQSFLHGVSSREIRALLCLSLIALYFPFCAIKPVYYRAIIALGCVTVFANSIYLNIVLGLSRESGVINPIPYAGITALLALLSIHFSLTSKSINTKILFGFFAILPVTSLILTESRGVWLAFACALLVLVFNKFKLTLKRIILFLILISSTVFMFSTNFVDQRIEQTRYEFEQIQQGNMNTSIGLRLQMWQAAIKLSEGNWLLGLGTEHFNKLELLYQQQKVSKALYDYHPPHYHNQFVDSVVKSGVIGLVFLLFLLFMPLYLVRHVNKNVKKIVGSIVMLYVIMGLTDAPFYNGQTFILYVLSMLFLLNNTAQPSTQAINVEPIGA</sequence>
<evidence type="ECO:0000256" key="1">
    <source>
        <dbReference type="ARBA" id="ARBA00004141"/>
    </source>
</evidence>
<dbReference type="AlphaFoldDB" id="A0AAX2LRC7"/>
<evidence type="ECO:0000256" key="2">
    <source>
        <dbReference type="ARBA" id="ARBA00022692"/>
    </source>
</evidence>
<gene>
    <name evidence="7" type="ORF">AL536_19665</name>
    <name evidence="8" type="ORF">NCTC11327_02695</name>
</gene>
<feature type="transmembrane region" description="Helical" evidence="5">
    <location>
        <begin position="322"/>
        <end position="344"/>
    </location>
</feature>
<evidence type="ECO:0000313" key="8">
    <source>
        <dbReference type="EMBL" id="SUP29343.1"/>
    </source>
</evidence>
<evidence type="ECO:0000256" key="3">
    <source>
        <dbReference type="ARBA" id="ARBA00022989"/>
    </source>
</evidence>
<dbReference type="PANTHER" id="PTHR37422">
    <property type="entry name" value="TEICHURONIC ACID BIOSYNTHESIS PROTEIN TUAE"/>
    <property type="match status" value="1"/>
</dbReference>
<feature type="transmembrane region" description="Helical" evidence="5">
    <location>
        <begin position="68"/>
        <end position="87"/>
    </location>
</feature>
<name>A0AAX2LRC7_VIBFL</name>
<feature type="transmembrane region" description="Helical" evidence="5">
    <location>
        <begin position="118"/>
        <end position="138"/>
    </location>
</feature>
<organism evidence="8 10">
    <name type="scientific">Vibrio fluvialis</name>
    <dbReference type="NCBI Taxonomy" id="676"/>
    <lineage>
        <taxon>Bacteria</taxon>
        <taxon>Pseudomonadati</taxon>
        <taxon>Pseudomonadota</taxon>
        <taxon>Gammaproteobacteria</taxon>
        <taxon>Vibrionales</taxon>
        <taxon>Vibrionaceae</taxon>
        <taxon>Vibrio</taxon>
    </lineage>
</organism>
<dbReference type="EMBL" id="UHIP01000001">
    <property type="protein sequence ID" value="SUP29343.1"/>
    <property type="molecule type" value="Genomic_DNA"/>
</dbReference>
<dbReference type="Proteomes" id="UP000057088">
    <property type="component" value="Chromosome 2"/>
</dbReference>
<feature type="domain" description="O-antigen ligase-related" evidence="6">
    <location>
        <begin position="182"/>
        <end position="334"/>
    </location>
</feature>
<dbReference type="InterPro" id="IPR051533">
    <property type="entry name" value="WaaL-like"/>
</dbReference>
<dbReference type="Proteomes" id="UP000254626">
    <property type="component" value="Unassembled WGS sequence"/>
</dbReference>
<feature type="transmembrane region" description="Helical" evidence="5">
    <location>
        <begin position="198"/>
        <end position="214"/>
    </location>
</feature>
<keyword evidence="9" id="KW-1185">Reference proteome</keyword>
<dbReference type="RefSeq" id="WP_061057004.1">
    <property type="nucleotide sequence ID" value="NZ_CABLBX010000014.1"/>
</dbReference>
<evidence type="ECO:0000256" key="4">
    <source>
        <dbReference type="ARBA" id="ARBA00023136"/>
    </source>
</evidence>
<keyword evidence="4 5" id="KW-0472">Membrane</keyword>
<accession>A0AAX2LRC7</accession>
<protein>
    <submittedName>
        <fullName evidence="8">O-antigen ligase</fullName>
    </submittedName>
</protein>
<dbReference type="Pfam" id="PF04932">
    <property type="entry name" value="Wzy_C"/>
    <property type="match status" value="1"/>
</dbReference>
<reference evidence="7" key="2">
    <citation type="submission" date="2018-01" db="EMBL/GenBank/DDBJ databases">
        <title>FDA dAtabase for Regulatory Grade micrObial Sequences (FDA-ARGOS): Supporting development and validation of Infectious Disease Dx tests.</title>
        <authorList>
            <person name="Hoffmann M."/>
            <person name="Allard M."/>
            <person name="Evans P."/>
            <person name="Brown E."/>
            <person name="Tallon L."/>
            <person name="Sadzewicz L."/>
            <person name="Sengamalay N."/>
            <person name="Ott S."/>
            <person name="Godinez A."/>
            <person name="Nagaraj S."/>
            <person name="Vyas G."/>
            <person name="Aluvathingal J."/>
            <person name="Nadendla S."/>
            <person name="Geyer C."/>
            <person name="Sichtig H."/>
        </authorList>
    </citation>
    <scope>NUCLEOTIDE SEQUENCE</scope>
    <source>
        <strain evidence="7">ATCC 33809</strain>
    </source>
</reference>
<dbReference type="GeneID" id="29385131"/>
<feature type="transmembrane region" description="Helical" evidence="5">
    <location>
        <begin position="221"/>
        <end position="240"/>
    </location>
</feature>
<evidence type="ECO:0000313" key="7">
    <source>
        <dbReference type="EMBL" id="AMF95586.1"/>
    </source>
</evidence>
<feature type="transmembrane region" description="Helical" evidence="5">
    <location>
        <begin position="93"/>
        <end position="111"/>
    </location>
</feature>
<dbReference type="InterPro" id="IPR007016">
    <property type="entry name" value="O-antigen_ligase-rel_domated"/>
</dbReference>
<evidence type="ECO:0000313" key="9">
    <source>
        <dbReference type="Proteomes" id="UP000057088"/>
    </source>
</evidence>
<evidence type="ECO:0000259" key="6">
    <source>
        <dbReference type="Pfam" id="PF04932"/>
    </source>
</evidence>
<feature type="transmembrane region" description="Helical" evidence="5">
    <location>
        <begin position="175"/>
        <end position="192"/>
    </location>
</feature>
<keyword evidence="2 5" id="KW-0812">Transmembrane</keyword>
<dbReference type="EMBL" id="CP014035">
    <property type="protein sequence ID" value="AMF95586.1"/>
    <property type="molecule type" value="Genomic_DNA"/>
</dbReference>
<keyword evidence="8" id="KW-0436">Ligase</keyword>
<dbReference type="KEGG" id="vfl:AL536_19665"/>
<dbReference type="PANTHER" id="PTHR37422:SF13">
    <property type="entry name" value="LIPOPOLYSACCHARIDE BIOSYNTHESIS PROTEIN PA4999-RELATED"/>
    <property type="match status" value="1"/>
</dbReference>
<feature type="transmembrane region" description="Helical" evidence="5">
    <location>
        <begin position="36"/>
        <end position="56"/>
    </location>
</feature>
<keyword evidence="3 5" id="KW-1133">Transmembrane helix</keyword>
<comment type="subcellular location">
    <subcellularLocation>
        <location evidence="1">Membrane</location>
        <topology evidence="1">Multi-pass membrane protein</topology>
    </subcellularLocation>
</comment>
<feature type="transmembrane region" description="Helical" evidence="5">
    <location>
        <begin position="150"/>
        <end position="168"/>
    </location>
</feature>
<reference evidence="8 10" key="3">
    <citation type="submission" date="2018-06" db="EMBL/GenBank/DDBJ databases">
        <authorList>
            <consortium name="Pathogen Informatics"/>
            <person name="Doyle S."/>
        </authorList>
    </citation>
    <scope>NUCLEOTIDE SEQUENCE [LARGE SCALE GENOMIC DNA]</scope>
    <source>
        <strain evidence="8 10">NCTC11327</strain>
    </source>
</reference>
<feature type="transmembrane region" description="Helical" evidence="5">
    <location>
        <begin position="12"/>
        <end position="30"/>
    </location>
</feature>
<reference evidence="9" key="1">
    <citation type="submission" date="2015-12" db="EMBL/GenBank/DDBJ databases">
        <title>FDA dAtabase for Regulatory Grade micrObial Sequences (FDA-ARGOS): Supporting development and validation of Infectious Disease Dx tests.</title>
        <authorList>
            <person name="Hoffmann M."/>
            <person name="Allard M."/>
            <person name="Evans P."/>
            <person name="Brown E."/>
            <person name="Tallon L.J."/>
            <person name="Sadzewicz L."/>
            <person name="Sengamalay N."/>
            <person name="Ott S."/>
            <person name="Godinez A."/>
            <person name="Nagaraj S."/>
            <person name="Vyas G."/>
            <person name="Aluvathingal J."/>
            <person name="Nadendla S."/>
            <person name="Geyer C."/>
            <person name="Sichtig H."/>
        </authorList>
    </citation>
    <scope>NUCLEOTIDE SEQUENCE [LARGE SCALE GENOMIC DNA]</scope>
    <source>
        <strain evidence="9">ATCC 33809</strain>
    </source>
</reference>
<dbReference type="GO" id="GO:0016020">
    <property type="term" value="C:membrane"/>
    <property type="evidence" value="ECO:0007669"/>
    <property type="project" value="UniProtKB-SubCell"/>
</dbReference>